<dbReference type="Gramene" id="OMP01687">
    <property type="protein sequence ID" value="OMP01687"/>
    <property type="gene ID" value="CCACVL1_03028"/>
</dbReference>
<evidence type="ECO:0000313" key="2">
    <source>
        <dbReference type="EMBL" id="OMP01687.1"/>
    </source>
</evidence>
<sequence length="62" mass="6782">MGPSSGAKYGTYSLMTLRRKTEAPRETGFGSRARASDSVESHSRESVLRTWGISTSIVFLIT</sequence>
<evidence type="ECO:0000313" key="3">
    <source>
        <dbReference type="Proteomes" id="UP000188268"/>
    </source>
</evidence>
<comment type="caution">
    <text evidence="2">The sequence shown here is derived from an EMBL/GenBank/DDBJ whole genome shotgun (WGS) entry which is preliminary data.</text>
</comment>
<proteinExistence type="predicted"/>
<accession>A0A1R3K3M8</accession>
<protein>
    <submittedName>
        <fullName evidence="2">Uncharacterized protein</fullName>
    </submittedName>
</protein>
<name>A0A1R3K3M8_COCAP</name>
<organism evidence="2 3">
    <name type="scientific">Corchorus capsularis</name>
    <name type="common">Jute</name>
    <dbReference type="NCBI Taxonomy" id="210143"/>
    <lineage>
        <taxon>Eukaryota</taxon>
        <taxon>Viridiplantae</taxon>
        <taxon>Streptophyta</taxon>
        <taxon>Embryophyta</taxon>
        <taxon>Tracheophyta</taxon>
        <taxon>Spermatophyta</taxon>
        <taxon>Magnoliopsida</taxon>
        <taxon>eudicotyledons</taxon>
        <taxon>Gunneridae</taxon>
        <taxon>Pentapetalae</taxon>
        <taxon>rosids</taxon>
        <taxon>malvids</taxon>
        <taxon>Malvales</taxon>
        <taxon>Malvaceae</taxon>
        <taxon>Grewioideae</taxon>
        <taxon>Apeibeae</taxon>
        <taxon>Corchorus</taxon>
    </lineage>
</organism>
<dbReference type="EMBL" id="AWWV01006367">
    <property type="protein sequence ID" value="OMP01687.1"/>
    <property type="molecule type" value="Genomic_DNA"/>
</dbReference>
<dbReference type="AlphaFoldDB" id="A0A1R3K3M8"/>
<gene>
    <name evidence="2" type="ORF">CCACVL1_03028</name>
</gene>
<keyword evidence="3" id="KW-1185">Reference proteome</keyword>
<reference evidence="2 3" key="1">
    <citation type="submission" date="2013-09" db="EMBL/GenBank/DDBJ databases">
        <title>Corchorus capsularis genome sequencing.</title>
        <authorList>
            <person name="Alam M."/>
            <person name="Haque M.S."/>
            <person name="Islam M.S."/>
            <person name="Emdad E.M."/>
            <person name="Islam M.M."/>
            <person name="Ahmed B."/>
            <person name="Halim A."/>
            <person name="Hossen Q.M.M."/>
            <person name="Hossain M.Z."/>
            <person name="Ahmed R."/>
            <person name="Khan M.M."/>
            <person name="Islam R."/>
            <person name="Rashid M.M."/>
            <person name="Khan S.A."/>
            <person name="Rahman M.S."/>
            <person name="Alam M."/>
        </authorList>
    </citation>
    <scope>NUCLEOTIDE SEQUENCE [LARGE SCALE GENOMIC DNA]</scope>
    <source>
        <strain evidence="3">cv. CVL-1</strain>
        <tissue evidence="2">Whole seedling</tissue>
    </source>
</reference>
<evidence type="ECO:0000256" key="1">
    <source>
        <dbReference type="SAM" id="MobiDB-lite"/>
    </source>
</evidence>
<feature type="region of interest" description="Disordered" evidence="1">
    <location>
        <begin position="20"/>
        <end position="39"/>
    </location>
</feature>
<dbReference type="Proteomes" id="UP000188268">
    <property type="component" value="Unassembled WGS sequence"/>
</dbReference>